<feature type="transmembrane region" description="Helical" evidence="1">
    <location>
        <begin position="21"/>
        <end position="41"/>
    </location>
</feature>
<keyword evidence="3" id="KW-1185">Reference proteome</keyword>
<dbReference type="EMBL" id="JBHUFV010000020">
    <property type="protein sequence ID" value="MFD1932324.1"/>
    <property type="molecule type" value="Genomic_DNA"/>
</dbReference>
<dbReference type="RefSeq" id="WP_379572386.1">
    <property type="nucleotide sequence ID" value="NZ_JBHUFV010000020.1"/>
</dbReference>
<keyword evidence="1" id="KW-1133">Transmembrane helix</keyword>
<feature type="transmembrane region" description="Helical" evidence="1">
    <location>
        <begin position="113"/>
        <end position="132"/>
    </location>
</feature>
<proteinExistence type="predicted"/>
<feature type="transmembrane region" description="Helical" evidence="1">
    <location>
        <begin position="226"/>
        <end position="248"/>
    </location>
</feature>
<feature type="transmembrane region" description="Helical" evidence="1">
    <location>
        <begin position="138"/>
        <end position="162"/>
    </location>
</feature>
<feature type="transmembrane region" description="Helical" evidence="1">
    <location>
        <begin position="174"/>
        <end position="197"/>
    </location>
</feature>
<feature type="transmembrane region" description="Helical" evidence="1">
    <location>
        <begin position="61"/>
        <end position="81"/>
    </location>
</feature>
<dbReference type="Pfam" id="PF06182">
    <property type="entry name" value="ABC2_membrane_6"/>
    <property type="match status" value="1"/>
</dbReference>
<dbReference type="InterPro" id="IPR010390">
    <property type="entry name" value="ABC-2_transporter-like"/>
</dbReference>
<accession>A0ABW4SVC5</accession>
<keyword evidence="1" id="KW-0812">Transmembrane</keyword>
<gene>
    <name evidence="2" type="ORF">ACFSKW_12645</name>
</gene>
<keyword evidence="1" id="KW-0472">Membrane</keyword>
<dbReference type="PANTHER" id="PTHR36832:SF1">
    <property type="entry name" value="SLR1174 PROTEIN"/>
    <property type="match status" value="1"/>
</dbReference>
<protein>
    <submittedName>
        <fullName evidence="2">ABC transporter permease</fullName>
    </submittedName>
</protein>
<comment type="caution">
    <text evidence="2">The sequence shown here is derived from an EMBL/GenBank/DDBJ whole genome shotgun (WGS) entry which is preliminary data.</text>
</comment>
<organism evidence="2 3">
    <name type="scientific">Nonomuraea mangrovi</name>
    <dbReference type="NCBI Taxonomy" id="2316207"/>
    <lineage>
        <taxon>Bacteria</taxon>
        <taxon>Bacillati</taxon>
        <taxon>Actinomycetota</taxon>
        <taxon>Actinomycetes</taxon>
        <taxon>Streptosporangiales</taxon>
        <taxon>Streptosporangiaceae</taxon>
        <taxon>Nonomuraea</taxon>
    </lineage>
</organism>
<evidence type="ECO:0000256" key="1">
    <source>
        <dbReference type="SAM" id="Phobius"/>
    </source>
</evidence>
<dbReference type="PANTHER" id="PTHR36832">
    <property type="entry name" value="SLR1174 PROTEIN-RELATED"/>
    <property type="match status" value="1"/>
</dbReference>
<name>A0ABW4SVC5_9ACTN</name>
<dbReference type="Proteomes" id="UP001597368">
    <property type="component" value="Unassembled WGS sequence"/>
</dbReference>
<reference evidence="3" key="1">
    <citation type="journal article" date="2019" name="Int. J. Syst. Evol. Microbiol.">
        <title>The Global Catalogue of Microorganisms (GCM) 10K type strain sequencing project: providing services to taxonomists for standard genome sequencing and annotation.</title>
        <authorList>
            <consortium name="The Broad Institute Genomics Platform"/>
            <consortium name="The Broad Institute Genome Sequencing Center for Infectious Disease"/>
            <person name="Wu L."/>
            <person name="Ma J."/>
        </authorList>
    </citation>
    <scope>NUCLEOTIDE SEQUENCE [LARGE SCALE GENOMIC DNA]</scope>
    <source>
        <strain evidence="3">ICMP 6774ER</strain>
    </source>
</reference>
<evidence type="ECO:0000313" key="3">
    <source>
        <dbReference type="Proteomes" id="UP001597368"/>
    </source>
</evidence>
<evidence type="ECO:0000313" key="2">
    <source>
        <dbReference type="EMBL" id="MFD1932324.1"/>
    </source>
</evidence>
<sequence>MIRSLRGMARIGLRFQLAYRSEVIMTSLTLIAQVFLLRMVWTSVYGQRQQAMGLTLEALLAYLTLANLQTFATMPIITRIAHFRIRTGMVFFDLARPVGYLPQMAAFQAGHTAGAVLLLAPVVPVVLLVGSITPTAHALPYAVTLALGYVVGVLMALLICLIGFWTMETGAISLLYRLVSQFFAGTMVPLTFFPGALRTLAEALPFKYMGYVPAAIYVGRLSGAEIVRALLVELAWIAALSALLWAVWRVAHRRVVINGG</sequence>